<accession>A0ABQ7PB73</accession>
<dbReference type="Proteomes" id="UP000742024">
    <property type="component" value="Unassembled WGS sequence"/>
</dbReference>
<reference evidence="2 3" key="1">
    <citation type="journal article" date="2020" name="bioRxiv">
        <title>Whole genome comparisons of ergot fungi reveals the divergence and evolution of species within the genus Claviceps are the result of varying mechanisms driving genome evolution and host range expansion.</title>
        <authorList>
            <person name="Wyka S.A."/>
            <person name="Mondo S.J."/>
            <person name="Liu M."/>
            <person name="Dettman J."/>
            <person name="Nalam V."/>
            <person name="Broders K.D."/>
        </authorList>
    </citation>
    <scope>NUCLEOTIDE SEQUENCE [LARGE SCALE GENOMIC DNA]</scope>
    <source>
        <strain evidence="2 3">LM583</strain>
    </source>
</reference>
<comment type="caution">
    <text evidence="2">The sequence shown here is derived from an EMBL/GenBank/DDBJ whole genome shotgun (WGS) entry which is preliminary data.</text>
</comment>
<feature type="compositionally biased region" description="Basic and acidic residues" evidence="1">
    <location>
        <begin position="87"/>
        <end position="99"/>
    </location>
</feature>
<name>A0ABQ7PB73_9HYPO</name>
<feature type="region of interest" description="Disordered" evidence="1">
    <location>
        <begin position="87"/>
        <end position="111"/>
    </location>
</feature>
<evidence type="ECO:0000256" key="1">
    <source>
        <dbReference type="SAM" id="MobiDB-lite"/>
    </source>
</evidence>
<organism evidence="2 3">
    <name type="scientific">Claviceps arundinis</name>
    <dbReference type="NCBI Taxonomy" id="1623583"/>
    <lineage>
        <taxon>Eukaryota</taxon>
        <taxon>Fungi</taxon>
        <taxon>Dikarya</taxon>
        <taxon>Ascomycota</taxon>
        <taxon>Pezizomycotina</taxon>
        <taxon>Sordariomycetes</taxon>
        <taxon>Hypocreomycetidae</taxon>
        <taxon>Hypocreales</taxon>
        <taxon>Clavicipitaceae</taxon>
        <taxon>Claviceps</taxon>
    </lineage>
</organism>
<evidence type="ECO:0000313" key="3">
    <source>
        <dbReference type="Proteomes" id="UP000742024"/>
    </source>
</evidence>
<dbReference type="EMBL" id="SRPR01000141">
    <property type="protein sequence ID" value="KAG5958669.1"/>
    <property type="molecule type" value="Genomic_DNA"/>
</dbReference>
<sequence length="208" mass="23666">MQNHCKQRAILITHQGTFQKLVRVTDSTGYEKLCKINCFVVSWSDGIWKHPVTRDRIYPARGARRVRDDRSQAAIMLILYEKPNHATDKQVDNDTKTDSPETTDEVTGAEQAETTLPEVYADYADVSSTDLAAKLPSLEGRTHAIEIIEARRFIDKSIPYDSFEFLETIQSSHEKTATPGSKDFSGFYVRPADSIFPQFYFNFSRFAA</sequence>
<gene>
    <name evidence="2" type="ORF">E4U57_001217</name>
</gene>
<proteinExistence type="predicted"/>
<keyword evidence="3" id="KW-1185">Reference proteome</keyword>
<evidence type="ECO:0000313" key="2">
    <source>
        <dbReference type="EMBL" id="KAG5958669.1"/>
    </source>
</evidence>
<protein>
    <submittedName>
        <fullName evidence="2">Uncharacterized protein</fullName>
    </submittedName>
</protein>